<evidence type="ECO:0000256" key="1">
    <source>
        <dbReference type="ARBA" id="ARBA00022729"/>
    </source>
</evidence>
<feature type="domain" description="Calcineurin-like phosphoesterase" evidence="3">
    <location>
        <begin position="15"/>
        <end position="252"/>
    </location>
</feature>
<evidence type="ECO:0000313" key="5">
    <source>
        <dbReference type="EMBL" id="RJX40122.1"/>
    </source>
</evidence>
<keyword evidence="2" id="KW-0378">Hydrolase</keyword>
<dbReference type="Gene3D" id="3.60.21.10">
    <property type="match status" value="1"/>
</dbReference>
<comment type="caution">
    <text evidence="5">The sequence shown here is derived from an EMBL/GenBank/DDBJ whole genome shotgun (WGS) entry which is preliminary data.</text>
</comment>
<name>A0A3A6PEL3_9BACL</name>
<dbReference type="PANTHER" id="PTHR11575:SF6">
    <property type="entry name" value="2',3'-CYCLIC-NUCLEOTIDE 2'-PHOSPHODIESTERASE_3'-NUCLEOTIDASE"/>
    <property type="match status" value="1"/>
</dbReference>
<dbReference type="InterPro" id="IPR036907">
    <property type="entry name" value="5'-Nucleotdase_C_sf"/>
</dbReference>
<dbReference type="InterPro" id="IPR006179">
    <property type="entry name" value="5_nucleotidase/apyrase"/>
</dbReference>
<dbReference type="InterPro" id="IPR004843">
    <property type="entry name" value="Calcineurin-like_PHP"/>
</dbReference>
<evidence type="ECO:0000313" key="6">
    <source>
        <dbReference type="Proteomes" id="UP000267798"/>
    </source>
</evidence>
<dbReference type="PRINTS" id="PR01607">
    <property type="entry name" value="APYRASEFAMLY"/>
</dbReference>
<dbReference type="GO" id="GO:0009166">
    <property type="term" value="P:nucleotide catabolic process"/>
    <property type="evidence" value="ECO:0007669"/>
    <property type="project" value="InterPro"/>
</dbReference>
<gene>
    <name evidence="5" type="ORF">D3P09_12195</name>
</gene>
<proteinExistence type="inferred from homology"/>
<dbReference type="GO" id="GO:0000166">
    <property type="term" value="F:nucleotide binding"/>
    <property type="evidence" value="ECO:0007669"/>
    <property type="project" value="UniProtKB-KW"/>
</dbReference>
<dbReference type="InterPro" id="IPR029052">
    <property type="entry name" value="Metallo-depent_PP-like"/>
</dbReference>
<evidence type="ECO:0000256" key="2">
    <source>
        <dbReference type="RuleBase" id="RU362119"/>
    </source>
</evidence>
<keyword evidence="1" id="KW-0732">Signal</keyword>
<evidence type="ECO:0000259" key="3">
    <source>
        <dbReference type="Pfam" id="PF00149"/>
    </source>
</evidence>
<dbReference type="SUPFAM" id="SSF56300">
    <property type="entry name" value="Metallo-dependent phosphatases"/>
    <property type="match status" value="1"/>
</dbReference>
<organism evidence="5 6">
    <name type="scientific">Paenibacillus pinisoli</name>
    <dbReference type="NCBI Taxonomy" id="1276110"/>
    <lineage>
        <taxon>Bacteria</taxon>
        <taxon>Bacillati</taxon>
        <taxon>Bacillota</taxon>
        <taxon>Bacilli</taxon>
        <taxon>Bacillales</taxon>
        <taxon>Paenibacillaceae</taxon>
        <taxon>Paenibacillus</taxon>
    </lineage>
</organism>
<dbReference type="InterPro" id="IPR008334">
    <property type="entry name" value="5'-Nucleotdase_C"/>
</dbReference>
<dbReference type="GO" id="GO:0016787">
    <property type="term" value="F:hydrolase activity"/>
    <property type="evidence" value="ECO:0007669"/>
    <property type="project" value="UniProtKB-KW"/>
</dbReference>
<protein>
    <submittedName>
        <fullName evidence="5">Bifunctional metallophosphatase/5'-nucleotidase</fullName>
    </submittedName>
</protein>
<dbReference type="AlphaFoldDB" id="A0A3A6PEL3"/>
<evidence type="ECO:0000259" key="4">
    <source>
        <dbReference type="Pfam" id="PF02872"/>
    </source>
</evidence>
<keyword evidence="6" id="KW-1185">Reference proteome</keyword>
<sequence>MKVLQMTSSNSATFTILTTSDIHGFRCPPDRSPSLCDWKRMCALTSLILDKKRQHGSSLLWIDNGDLYQGSPISDYFMKQIRDRKTGTHPMTQWLAAAGCDAFVPGNHEFNFGRGAIQLVSAGAPCPWLSANIVVRETLEPFFGKPYRIWTSKAGIRVAVLGLTTAYIPHWELPGHIEGLAFLPAVEAARKWVPYLREKQGADIVIVSYHGGLESDPATGESTEPCTVENEGCRLCTEVNGIDVLLTGHQHRRIEGQAINGTAIVQPSVYGSYLGEAQLMLARSDDGRWTVQGAYTRLIPVTAADDSEAPEWLKPHMEELNQWMDRPLGHMATNMLIANAHEARISKHPFIQWLNEVQMNAAGTSVALTALMDNHAPGFGSMVTMRDIAANYPYPNTLTVLKLNGHQVKLALEETAKYFALDDKGQIIVHPAYLSPKPQPFHYDMWEGIEYTLDISRPPGERVTRLLFDGAPLTTDQVLEVAMNHYRASGSGGYAMMLEAPIARQYSVEITDLMAEALLSKDVWHVELHVNWHVTGGSISR</sequence>
<dbReference type="Pfam" id="PF02872">
    <property type="entry name" value="5_nucleotid_C"/>
    <property type="match status" value="1"/>
</dbReference>
<feature type="domain" description="5'-Nucleotidase C-terminal" evidence="4">
    <location>
        <begin position="340"/>
        <end position="497"/>
    </location>
</feature>
<dbReference type="SUPFAM" id="SSF55816">
    <property type="entry name" value="5'-nucleotidase (syn. UDP-sugar hydrolase), C-terminal domain"/>
    <property type="match status" value="1"/>
</dbReference>
<dbReference type="PANTHER" id="PTHR11575">
    <property type="entry name" value="5'-NUCLEOTIDASE-RELATED"/>
    <property type="match status" value="1"/>
</dbReference>
<reference evidence="5 6" key="1">
    <citation type="submission" date="2018-09" db="EMBL/GenBank/DDBJ databases">
        <title>Paenibacillus aracenensis nov. sp. isolated from a cave in southern Spain.</title>
        <authorList>
            <person name="Jurado V."/>
            <person name="Gutierrez-Patricio S."/>
            <person name="Gonzalez-Pimentel J.L."/>
            <person name="Miller A.Z."/>
            <person name="Laiz L."/>
            <person name="Saiz-Jimenez C."/>
        </authorList>
    </citation>
    <scope>NUCLEOTIDE SEQUENCE [LARGE SCALE GENOMIC DNA]</scope>
    <source>
        <strain evidence="5 6">JCM 19203</strain>
    </source>
</reference>
<keyword evidence="2" id="KW-0547">Nucleotide-binding</keyword>
<dbReference type="Proteomes" id="UP000267798">
    <property type="component" value="Unassembled WGS sequence"/>
</dbReference>
<dbReference type="Pfam" id="PF00149">
    <property type="entry name" value="Metallophos"/>
    <property type="match status" value="1"/>
</dbReference>
<accession>A0A3A6PEL3</accession>
<dbReference type="EMBL" id="QXQB01000002">
    <property type="protein sequence ID" value="RJX40122.1"/>
    <property type="molecule type" value="Genomic_DNA"/>
</dbReference>
<comment type="similarity">
    <text evidence="2">Belongs to the 5'-nucleotidase family.</text>
</comment>
<dbReference type="Gene3D" id="3.90.780.10">
    <property type="entry name" value="5'-Nucleotidase, C-terminal domain"/>
    <property type="match status" value="1"/>
</dbReference>
<dbReference type="GO" id="GO:0030288">
    <property type="term" value="C:outer membrane-bounded periplasmic space"/>
    <property type="evidence" value="ECO:0007669"/>
    <property type="project" value="TreeGrafter"/>
</dbReference>